<evidence type="ECO:0000256" key="4">
    <source>
        <dbReference type="SAM" id="MobiDB-lite"/>
    </source>
</evidence>
<dbReference type="AlphaFoldDB" id="A0AAI8YKI6"/>
<dbReference type="Pfam" id="PF12796">
    <property type="entry name" value="Ank_2"/>
    <property type="match status" value="2"/>
</dbReference>
<feature type="repeat" description="ANK" evidence="3">
    <location>
        <begin position="359"/>
        <end position="386"/>
    </location>
</feature>
<dbReference type="PRINTS" id="PR01415">
    <property type="entry name" value="ANKYRIN"/>
</dbReference>
<dbReference type="Pfam" id="PF00023">
    <property type="entry name" value="Ank"/>
    <property type="match status" value="2"/>
</dbReference>
<dbReference type="EMBL" id="CAUWAG010000018">
    <property type="protein sequence ID" value="CAJ2510652.1"/>
    <property type="molecule type" value="Genomic_DNA"/>
</dbReference>
<dbReference type="PANTHER" id="PTHR24189">
    <property type="entry name" value="MYOTROPHIN"/>
    <property type="match status" value="1"/>
</dbReference>
<evidence type="ECO:0000313" key="6">
    <source>
        <dbReference type="Proteomes" id="UP001295740"/>
    </source>
</evidence>
<dbReference type="Proteomes" id="UP001295740">
    <property type="component" value="Unassembled WGS sequence"/>
</dbReference>
<dbReference type="InterPro" id="IPR036770">
    <property type="entry name" value="Ankyrin_rpt-contain_sf"/>
</dbReference>
<feature type="repeat" description="ANK" evidence="3">
    <location>
        <begin position="453"/>
        <end position="485"/>
    </location>
</feature>
<evidence type="ECO:0000313" key="5">
    <source>
        <dbReference type="EMBL" id="CAJ2510652.1"/>
    </source>
</evidence>
<dbReference type="PANTHER" id="PTHR24189:SF50">
    <property type="entry name" value="ANKYRIN REPEAT AND SOCS BOX PROTEIN 2"/>
    <property type="match status" value="1"/>
</dbReference>
<name>A0AAI8YKI6_9PEZI</name>
<evidence type="ECO:0000256" key="3">
    <source>
        <dbReference type="PROSITE-ProRule" id="PRU00023"/>
    </source>
</evidence>
<feature type="repeat" description="ANK" evidence="3">
    <location>
        <begin position="420"/>
        <end position="452"/>
    </location>
</feature>
<keyword evidence="6" id="KW-1185">Reference proteome</keyword>
<keyword evidence="2 3" id="KW-0040">ANK repeat</keyword>
<accession>A0AAI8YKI6</accession>
<keyword evidence="1" id="KW-0677">Repeat</keyword>
<dbReference type="Gene3D" id="1.25.40.20">
    <property type="entry name" value="Ankyrin repeat-containing domain"/>
    <property type="match status" value="3"/>
</dbReference>
<dbReference type="Pfam" id="PF13637">
    <property type="entry name" value="Ank_4"/>
    <property type="match status" value="1"/>
</dbReference>
<feature type="compositionally biased region" description="Basic and acidic residues" evidence="4">
    <location>
        <begin position="57"/>
        <end position="79"/>
    </location>
</feature>
<feature type="repeat" description="ANK" evidence="3">
    <location>
        <begin position="161"/>
        <end position="193"/>
    </location>
</feature>
<feature type="repeat" description="ANK" evidence="3">
    <location>
        <begin position="95"/>
        <end position="127"/>
    </location>
</feature>
<dbReference type="InterPro" id="IPR050745">
    <property type="entry name" value="Multifunctional_regulatory"/>
</dbReference>
<dbReference type="SMART" id="SM00248">
    <property type="entry name" value="ANK"/>
    <property type="match status" value="12"/>
</dbReference>
<dbReference type="InterPro" id="IPR002110">
    <property type="entry name" value="Ankyrin_rpt"/>
</dbReference>
<feature type="repeat" description="ANK" evidence="3">
    <location>
        <begin position="387"/>
        <end position="419"/>
    </location>
</feature>
<feature type="region of interest" description="Disordered" evidence="4">
    <location>
        <begin position="15"/>
        <end position="79"/>
    </location>
</feature>
<organism evidence="5 6">
    <name type="scientific">Anthostomella pinea</name>
    <dbReference type="NCBI Taxonomy" id="933095"/>
    <lineage>
        <taxon>Eukaryota</taxon>
        <taxon>Fungi</taxon>
        <taxon>Dikarya</taxon>
        <taxon>Ascomycota</taxon>
        <taxon>Pezizomycotina</taxon>
        <taxon>Sordariomycetes</taxon>
        <taxon>Xylariomycetidae</taxon>
        <taxon>Xylariales</taxon>
        <taxon>Xylariaceae</taxon>
        <taxon>Anthostomella</taxon>
    </lineage>
</organism>
<evidence type="ECO:0000256" key="2">
    <source>
        <dbReference type="ARBA" id="ARBA00023043"/>
    </source>
</evidence>
<protein>
    <submittedName>
        <fullName evidence="5">Uu.00g062770.m01.CDS01</fullName>
    </submittedName>
</protein>
<proteinExistence type="predicted"/>
<dbReference type="PROSITE" id="PS50297">
    <property type="entry name" value="ANK_REP_REGION"/>
    <property type="match status" value="5"/>
</dbReference>
<feature type="repeat" description="ANK" evidence="3">
    <location>
        <begin position="283"/>
        <end position="315"/>
    </location>
</feature>
<comment type="caution">
    <text evidence="5">The sequence shown here is derived from an EMBL/GenBank/DDBJ whole genome shotgun (WGS) entry which is preliminary data.</text>
</comment>
<evidence type="ECO:0000256" key="1">
    <source>
        <dbReference type="ARBA" id="ARBA00022737"/>
    </source>
</evidence>
<feature type="compositionally biased region" description="Basic and acidic residues" evidence="4">
    <location>
        <begin position="18"/>
        <end position="28"/>
    </location>
</feature>
<sequence>MTMIAVQGVSLINKKVSKHDSISDETSKANKAGQTLGVPEKSARPRSKSDSSLQPMKTEKDRADSLRTAVEKNKPEEVEEALKQGASVESIMNKRQGRPLHVAASKGFVGILDKLLLRGAKVNALNADGATPLIAALDFGQVTTSLILIGSGAKISPRAKGGESAVQFAARRNLLLPLQCLLKSGADANEADDEGLTPLIKAAGGRDADGQSLEVNMEILRTLLDAGADPTIGSVEAGRTPGSRLVASPLHILARADHSTALDLLAEKAGTLDVHAGLEYYHVGATPLYVAAFYGKRKFVSVLLKRGAKVDERCLPAADLPNALWAALHTGHFDTAAELLENGADPNSQGSEDVRNVYLHTAAEAGSETAIKLLLEHGANVDAKDAKGQTPFSRAMWKVQYAAAQLLLDKGADMDAIDNRKRTALMYAAAYGELRAIHYLCSKGAKPQRTDDRGESAFMLAVAFGHADCAAYLLALGADVEKKAVGGATELREPFKAVGTAEKVAKTHGNDEIADCWLQ</sequence>
<dbReference type="PROSITE" id="PS50088">
    <property type="entry name" value="ANK_REPEAT"/>
    <property type="match status" value="7"/>
</dbReference>
<dbReference type="SUPFAM" id="SSF48403">
    <property type="entry name" value="Ankyrin repeat"/>
    <property type="match status" value="2"/>
</dbReference>
<gene>
    <name evidence="5" type="ORF">KHLLAP_LOCUS11120</name>
</gene>
<reference evidence="5" key="1">
    <citation type="submission" date="2023-10" db="EMBL/GenBank/DDBJ databases">
        <authorList>
            <person name="Hackl T."/>
        </authorList>
    </citation>
    <scope>NUCLEOTIDE SEQUENCE</scope>
</reference>